<evidence type="ECO:0000313" key="4">
    <source>
        <dbReference type="Proteomes" id="UP000430634"/>
    </source>
</evidence>
<dbReference type="Proteomes" id="UP000430634">
    <property type="component" value="Unassembled WGS sequence"/>
</dbReference>
<keyword evidence="1" id="KW-1133">Transmembrane helix</keyword>
<name>A0A6I3SYG3_9BURK</name>
<reference evidence="5" key="2">
    <citation type="journal article" date="2019" name="Int. J. Syst. Evol. Microbiol.">
        <title>The Global Catalogue of Microorganisms (GCM) 10K type strain sequencing project: providing services to taxonomists for standard genome sequencing and annotation.</title>
        <authorList>
            <consortium name="The Broad Institute Genomics Platform"/>
            <consortium name="The Broad Institute Genome Sequencing Center for Infectious Disease"/>
            <person name="Wu L."/>
            <person name="Ma J."/>
        </authorList>
    </citation>
    <scope>NUCLEOTIDE SEQUENCE [LARGE SCALE GENOMIC DNA]</scope>
    <source>
        <strain evidence="5">CGMCC 1.15931</strain>
    </source>
</reference>
<dbReference type="GO" id="GO:0043190">
    <property type="term" value="C:ATP-binding cassette (ABC) transporter complex"/>
    <property type="evidence" value="ECO:0007669"/>
    <property type="project" value="InterPro"/>
</dbReference>
<dbReference type="Pfam" id="PF02405">
    <property type="entry name" value="MlaE"/>
    <property type="match status" value="1"/>
</dbReference>
<reference evidence="2" key="4">
    <citation type="submission" date="2024-05" db="EMBL/GenBank/DDBJ databases">
        <authorList>
            <person name="Sun Q."/>
            <person name="Zhou Y."/>
        </authorList>
    </citation>
    <scope>NUCLEOTIDE SEQUENCE</scope>
    <source>
        <strain evidence="2">CGMCC 1.15931</strain>
    </source>
</reference>
<dbReference type="RefSeq" id="WP_155471515.1">
    <property type="nucleotide sequence ID" value="NZ_BMKG01000001.1"/>
</dbReference>
<dbReference type="Proteomes" id="UP000622638">
    <property type="component" value="Unassembled WGS sequence"/>
</dbReference>
<gene>
    <name evidence="2" type="ORF">GCM10011572_00620</name>
    <name evidence="3" type="ORF">GM672_15890</name>
</gene>
<sequence length="277" mass="30099">MITHASLFPSLRRLHRATVVWLTSWWRLAQFAVLVLSRAFTPSSYRKDNRNALACQVVLGTAPNLLWFSVLSALISLVIIRIVVVTAYSYGLSGYALEMVVRVLVLELIPLTAALFVALRTTLPAGVEFAQKRLAAAAAAAAGSAGTRVDPMTALRTEYFPRAAAGVFAVWLLAAVSCILTLVLTYLIIYGFTPYALPGYTRVVGQIFNPSVALILVLKIALFSFAVGIIPLASSYYDAAANPFVLRFRATHGLADMVRMFSVVLLIEGASLMGNYY</sequence>
<dbReference type="EMBL" id="WNKZ01000046">
    <property type="protein sequence ID" value="MTV54213.1"/>
    <property type="molecule type" value="Genomic_DNA"/>
</dbReference>
<feature type="transmembrane region" description="Helical" evidence="1">
    <location>
        <begin position="20"/>
        <end position="40"/>
    </location>
</feature>
<organism evidence="3 4">
    <name type="scientific">Pseudoduganella buxea</name>
    <dbReference type="NCBI Taxonomy" id="1949069"/>
    <lineage>
        <taxon>Bacteria</taxon>
        <taxon>Pseudomonadati</taxon>
        <taxon>Pseudomonadota</taxon>
        <taxon>Betaproteobacteria</taxon>
        <taxon>Burkholderiales</taxon>
        <taxon>Oxalobacteraceae</taxon>
        <taxon>Telluria group</taxon>
        <taxon>Pseudoduganella</taxon>
    </lineage>
</organism>
<evidence type="ECO:0000313" key="3">
    <source>
        <dbReference type="EMBL" id="MTV54213.1"/>
    </source>
</evidence>
<keyword evidence="1" id="KW-0812">Transmembrane</keyword>
<reference evidence="2" key="1">
    <citation type="journal article" date="2014" name="Int. J. Syst. Evol. Microbiol.">
        <title>Complete genome of a new Firmicutes species belonging to the dominant human colonic microbiota ('Ruminococcus bicirculans') reveals two chromosomes and a selective capacity to utilize plant glucans.</title>
        <authorList>
            <consortium name="NISC Comparative Sequencing Program"/>
            <person name="Wegmann U."/>
            <person name="Louis P."/>
            <person name="Goesmann A."/>
            <person name="Henrissat B."/>
            <person name="Duncan S.H."/>
            <person name="Flint H.J."/>
        </authorList>
    </citation>
    <scope>NUCLEOTIDE SEQUENCE</scope>
    <source>
        <strain evidence="2">CGMCC 1.15931</strain>
    </source>
</reference>
<feature type="transmembrane region" description="Helical" evidence="1">
    <location>
        <begin position="212"/>
        <end position="237"/>
    </location>
</feature>
<evidence type="ECO:0000313" key="5">
    <source>
        <dbReference type="Proteomes" id="UP000622638"/>
    </source>
</evidence>
<dbReference type="InterPro" id="IPR030802">
    <property type="entry name" value="Permease_MalE"/>
</dbReference>
<accession>A0A6I3SYG3</accession>
<comment type="caution">
    <text evidence="3">The sequence shown here is derived from an EMBL/GenBank/DDBJ whole genome shotgun (WGS) entry which is preliminary data.</text>
</comment>
<reference evidence="3 4" key="3">
    <citation type="submission" date="2019-11" db="EMBL/GenBank/DDBJ databases">
        <title>Type strains purchased from KCTC, JCM and DSMZ.</title>
        <authorList>
            <person name="Lu H."/>
        </authorList>
    </citation>
    <scope>NUCLEOTIDE SEQUENCE [LARGE SCALE GENOMIC DNA]</scope>
    <source>
        <strain evidence="3 4">KCTC 52429</strain>
    </source>
</reference>
<dbReference type="AlphaFoldDB" id="A0A6I3SYG3"/>
<feature type="transmembrane region" description="Helical" evidence="1">
    <location>
        <begin position="66"/>
        <end position="88"/>
    </location>
</feature>
<proteinExistence type="predicted"/>
<feature type="transmembrane region" description="Helical" evidence="1">
    <location>
        <begin position="168"/>
        <end position="192"/>
    </location>
</feature>
<feature type="transmembrane region" description="Helical" evidence="1">
    <location>
        <begin position="100"/>
        <end position="119"/>
    </location>
</feature>
<evidence type="ECO:0000256" key="1">
    <source>
        <dbReference type="SAM" id="Phobius"/>
    </source>
</evidence>
<keyword evidence="1" id="KW-0472">Membrane</keyword>
<dbReference type="EMBL" id="BMKG01000001">
    <property type="protein sequence ID" value="GGB82587.1"/>
    <property type="molecule type" value="Genomic_DNA"/>
</dbReference>
<evidence type="ECO:0000313" key="2">
    <source>
        <dbReference type="EMBL" id="GGB82587.1"/>
    </source>
</evidence>
<protein>
    <submittedName>
        <fullName evidence="3">ABC transporter permease</fullName>
    </submittedName>
</protein>
<keyword evidence="5" id="KW-1185">Reference proteome</keyword>
<dbReference type="OrthoDB" id="8903628at2"/>